<dbReference type="EMBL" id="JPVN01000012">
    <property type="protein sequence ID" value="KGR78342.1"/>
    <property type="molecule type" value="Genomic_DNA"/>
</dbReference>
<feature type="compositionally biased region" description="Polar residues" evidence="1">
    <location>
        <begin position="1"/>
        <end position="11"/>
    </location>
</feature>
<proteinExistence type="predicted"/>
<dbReference type="STRING" id="1384049.CD29_11530"/>
<gene>
    <name evidence="2" type="ORF">CD29_11530</name>
</gene>
<evidence type="ECO:0000313" key="3">
    <source>
        <dbReference type="Proteomes" id="UP000030416"/>
    </source>
</evidence>
<accession>A0A0A3IU42</accession>
<dbReference type="OrthoDB" id="2971589at2"/>
<sequence>MPKDTQNQHVQASPHADGMQENIINDSTASAGDKLSVFTYTKQDEEFGVEKNPYHFTPIEDPMMSRFERLMKGHQKKE</sequence>
<protein>
    <submittedName>
        <fullName evidence="2">Uncharacterized protein</fullName>
    </submittedName>
</protein>
<keyword evidence="3" id="KW-1185">Reference proteome</keyword>
<evidence type="ECO:0000256" key="1">
    <source>
        <dbReference type="SAM" id="MobiDB-lite"/>
    </source>
</evidence>
<dbReference type="eggNOG" id="ENOG5032MJN">
    <property type="taxonomic scope" value="Bacteria"/>
</dbReference>
<reference evidence="2 3" key="1">
    <citation type="submission" date="2014-02" db="EMBL/GenBank/DDBJ databases">
        <title>Draft genome sequence of Lysinibacillus manganicus DSM 26584T.</title>
        <authorList>
            <person name="Zhang F."/>
            <person name="Wang G."/>
            <person name="Zhang L."/>
        </authorList>
    </citation>
    <scope>NUCLEOTIDE SEQUENCE [LARGE SCALE GENOMIC DNA]</scope>
    <source>
        <strain evidence="2 3">DSM 26584</strain>
    </source>
</reference>
<organism evidence="2 3">
    <name type="scientific">Ureibacillus manganicus DSM 26584</name>
    <dbReference type="NCBI Taxonomy" id="1384049"/>
    <lineage>
        <taxon>Bacteria</taxon>
        <taxon>Bacillati</taxon>
        <taxon>Bacillota</taxon>
        <taxon>Bacilli</taxon>
        <taxon>Bacillales</taxon>
        <taxon>Caryophanaceae</taxon>
        <taxon>Ureibacillus</taxon>
    </lineage>
</organism>
<dbReference type="RefSeq" id="WP_036186616.1">
    <property type="nucleotide sequence ID" value="NZ_AVDA01000012.1"/>
</dbReference>
<dbReference type="AlphaFoldDB" id="A0A0A3IU42"/>
<comment type="caution">
    <text evidence="2">The sequence shown here is derived from an EMBL/GenBank/DDBJ whole genome shotgun (WGS) entry which is preliminary data.</text>
</comment>
<dbReference type="Proteomes" id="UP000030416">
    <property type="component" value="Unassembled WGS sequence"/>
</dbReference>
<name>A0A0A3IU42_9BACL</name>
<feature type="region of interest" description="Disordered" evidence="1">
    <location>
        <begin position="1"/>
        <end position="32"/>
    </location>
</feature>
<evidence type="ECO:0000313" key="2">
    <source>
        <dbReference type="EMBL" id="KGR78342.1"/>
    </source>
</evidence>